<dbReference type="EMBL" id="FNBG01000006">
    <property type="protein sequence ID" value="SDF12863.1"/>
    <property type="molecule type" value="Genomic_DNA"/>
</dbReference>
<feature type="transmembrane region" description="Helical" evidence="2">
    <location>
        <begin position="78"/>
        <end position="96"/>
    </location>
</feature>
<proteinExistence type="predicted"/>
<evidence type="ECO:0000259" key="3">
    <source>
        <dbReference type="Pfam" id="PF14285"/>
    </source>
</evidence>
<keyword evidence="2" id="KW-0472">Membrane</keyword>
<evidence type="ECO:0000256" key="2">
    <source>
        <dbReference type="SAM" id="Phobius"/>
    </source>
</evidence>
<feature type="domain" description="DUF4367" evidence="3">
    <location>
        <begin position="209"/>
        <end position="321"/>
    </location>
</feature>
<gene>
    <name evidence="4" type="ORF">SAMN04488542_10630</name>
</gene>
<organism evidence="4 5">
    <name type="scientific">Fontibacillus panacisegetis</name>
    <dbReference type="NCBI Taxonomy" id="670482"/>
    <lineage>
        <taxon>Bacteria</taxon>
        <taxon>Bacillati</taxon>
        <taxon>Bacillota</taxon>
        <taxon>Bacilli</taxon>
        <taxon>Bacillales</taxon>
        <taxon>Paenibacillaceae</taxon>
        <taxon>Fontibacillus</taxon>
    </lineage>
</organism>
<evidence type="ECO:0000313" key="5">
    <source>
        <dbReference type="Proteomes" id="UP000198972"/>
    </source>
</evidence>
<dbReference type="AlphaFoldDB" id="A0A1G7IJQ2"/>
<name>A0A1G7IJQ2_9BACL</name>
<keyword evidence="2" id="KW-1133">Transmembrane helix</keyword>
<sequence length="322" mass="35758">MYKREEEQFGADLETSLDSRSTTLRDRPDEYQSLLDLGSALASKDLGSREHKAKVWNRVVQSSSPRKERHRNGKRGRISRGAAIVTVLILMLGVLFTQPSLASGLLDKIISTISLGHITVVQYDTPEDRAVPVPDSLQGKLFTKDGQPVYELSKNNGPLYTAEGEEIAGISNGEIITKTEAELSRNEGIRVLTDLAELSGYTNFKIGMPTYLPEGYEFKQAEMYVDEQDEISPKYVTLVFTKAGDDDKKITIHERYADDETAYSVATDSIIEKAKVNGADAIITDGRSIDWEDGEVLYGIHTSKMGEKIETSELIRIAESIE</sequence>
<dbReference type="Proteomes" id="UP000198972">
    <property type="component" value="Unassembled WGS sequence"/>
</dbReference>
<accession>A0A1G7IJQ2</accession>
<dbReference type="STRING" id="670482.SAMN04488542_10630"/>
<feature type="region of interest" description="Disordered" evidence="1">
    <location>
        <begin position="1"/>
        <end position="25"/>
    </location>
</feature>
<reference evidence="4 5" key="1">
    <citation type="submission" date="2016-10" db="EMBL/GenBank/DDBJ databases">
        <authorList>
            <person name="de Groot N.N."/>
        </authorList>
    </citation>
    <scope>NUCLEOTIDE SEQUENCE [LARGE SCALE GENOMIC DNA]</scope>
    <source>
        <strain evidence="4 5">DSM 28129</strain>
    </source>
</reference>
<dbReference type="InterPro" id="IPR025377">
    <property type="entry name" value="DUF4367"/>
</dbReference>
<evidence type="ECO:0000313" key="4">
    <source>
        <dbReference type="EMBL" id="SDF12863.1"/>
    </source>
</evidence>
<dbReference type="RefSeq" id="WP_175471342.1">
    <property type="nucleotide sequence ID" value="NZ_FNBG01000006.1"/>
</dbReference>
<dbReference type="Pfam" id="PF14285">
    <property type="entry name" value="DUF4367"/>
    <property type="match status" value="1"/>
</dbReference>
<evidence type="ECO:0000256" key="1">
    <source>
        <dbReference type="SAM" id="MobiDB-lite"/>
    </source>
</evidence>
<keyword evidence="2" id="KW-0812">Transmembrane</keyword>
<keyword evidence="5" id="KW-1185">Reference proteome</keyword>
<protein>
    <recommendedName>
        <fullName evidence="3">DUF4367 domain-containing protein</fullName>
    </recommendedName>
</protein>